<accession>A0A8B6F2C2</accession>
<sequence>MEKLCPAILGIITLVLLCAGAFSPGWIAIGDTTSLRGIEGHDTSGSVDVHMGLYYLVVVGKNFTTAVGYKEVSGFSVLGLGFLEYQIETILGIFLCFISVILTFIYKKEGTNGVLVAIIIMYIIAGISTVVAVGRWLSGVILISTYTNLKMIVPYSLILSGLGAIFCGVIMICTSCMYCQHNAARRPAQGGQVFSDVPMTGYPQTQPYTQGPPSYGQPQDNKGYGYNYSNNSGLPPNINLIAVEKRRRRRQRRWWTRPWLSPERRCSFGLYDQLMTELRREDRQPYVHFLRMPTEMFDEILQVGPRIAKQNTFYRNPLEPGLKLAITLRHLASGAKYRSMQYG</sequence>
<dbReference type="Proteomes" id="UP000596742">
    <property type="component" value="Unassembled WGS sequence"/>
</dbReference>
<dbReference type="OrthoDB" id="6130731at2759"/>
<keyword evidence="1" id="KW-0472">Membrane</keyword>
<gene>
    <name evidence="2" type="ORF">MGAL_10B053634</name>
</gene>
<dbReference type="EMBL" id="UYJE01005994">
    <property type="protein sequence ID" value="VDI42277.1"/>
    <property type="molecule type" value="Genomic_DNA"/>
</dbReference>
<comment type="caution">
    <text evidence="2">The sequence shown here is derived from an EMBL/GenBank/DDBJ whole genome shotgun (WGS) entry which is preliminary data.</text>
</comment>
<keyword evidence="3" id="KW-1185">Reference proteome</keyword>
<feature type="transmembrane region" description="Helical" evidence="1">
    <location>
        <begin position="113"/>
        <end position="137"/>
    </location>
</feature>
<organism evidence="2 3">
    <name type="scientific">Mytilus galloprovincialis</name>
    <name type="common">Mediterranean mussel</name>
    <dbReference type="NCBI Taxonomy" id="29158"/>
    <lineage>
        <taxon>Eukaryota</taxon>
        <taxon>Metazoa</taxon>
        <taxon>Spiralia</taxon>
        <taxon>Lophotrochozoa</taxon>
        <taxon>Mollusca</taxon>
        <taxon>Bivalvia</taxon>
        <taxon>Autobranchia</taxon>
        <taxon>Pteriomorphia</taxon>
        <taxon>Mytilida</taxon>
        <taxon>Mytiloidea</taxon>
        <taxon>Mytilidae</taxon>
        <taxon>Mytilinae</taxon>
        <taxon>Mytilus</taxon>
    </lineage>
</organism>
<keyword evidence="1" id="KW-0812">Transmembrane</keyword>
<feature type="transmembrane region" description="Helical" evidence="1">
    <location>
        <begin position="7"/>
        <end position="29"/>
    </location>
</feature>
<reference evidence="2" key="1">
    <citation type="submission" date="2018-11" db="EMBL/GenBank/DDBJ databases">
        <authorList>
            <person name="Alioto T."/>
            <person name="Alioto T."/>
        </authorList>
    </citation>
    <scope>NUCLEOTIDE SEQUENCE</scope>
</reference>
<protein>
    <submittedName>
        <fullName evidence="2">Uncharacterized protein</fullName>
    </submittedName>
</protein>
<feature type="transmembrane region" description="Helical" evidence="1">
    <location>
        <begin position="85"/>
        <end position="106"/>
    </location>
</feature>
<evidence type="ECO:0000313" key="2">
    <source>
        <dbReference type="EMBL" id="VDI42277.1"/>
    </source>
</evidence>
<name>A0A8B6F2C2_MYTGA</name>
<evidence type="ECO:0000313" key="3">
    <source>
        <dbReference type="Proteomes" id="UP000596742"/>
    </source>
</evidence>
<feature type="transmembrane region" description="Helical" evidence="1">
    <location>
        <begin position="157"/>
        <end position="179"/>
    </location>
</feature>
<dbReference type="AlphaFoldDB" id="A0A8B6F2C2"/>
<keyword evidence="1" id="KW-1133">Transmembrane helix</keyword>
<evidence type="ECO:0000256" key="1">
    <source>
        <dbReference type="SAM" id="Phobius"/>
    </source>
</evidence>
<proteinExistence type="predicted"/>